<evidence type="ECO:0000313" key="1">
    <source>
        <dbReference type="EMBL" id="GAA4122928.1"/>
    </source>
</evidence>
<sequence length="127" mass="14914">MSTIINENRLHSKFKTLDHKINELNDQKINAFFESLGLLERNDVPKDFLKWENILIVVPNRHVSHELKYYKYAISRISFLTNPYADQIHIFDLKDWKNASGNKTQFQIREMLKTSFGGVKKNTNSGD</sequence>
<reference evidence="2" key="1">
    <citation type="journal article" date="2019" name="Int. J. Syst. Evol. Microbiol.">
        <title>The Global Catalogue of Microorganisms (GCM) 10K type strain sequencing project: providing services to taxonomists for standard genome sequencing and annotation.</title>
        <authorList>
            <consortium name="The Broad Institute Genomics Platform"/>
            <consortium name="The Broad Institute Genome Sequencing Center for Infectious Disease"/>
            <person name="Wu L."/>
            <person name="Ma J."/>
        </authorList>
    </citation>
    <scope>NUCLEOTIDE SEQUENCE [LARGE SCALE GENOMIC DNA]</scope>
    <source>
        <strain evidence="2">JCM 17386</strain>
    </source>
</reference>
<gene>
    <name evidence="1" type="ORF">GCM10022250_06080</name>
</gene>
<accession>A0ABP7XP22</accession>
<comment type="caution">
    <text evidence="1">The sequence shown here is derived from an EMBL/GenBank/DDBJ whole genome shotgun (WGS) entry which is preliminary data.</text>
</comment>
<dbReference type="EMBL" id="BAABAO010000003">
    <property type="protein sequence ID" value="GAA4122928.1"/>
    <property type="molecule type" value="Genomic_DNA"/>
</dbReference>
<organism evidence="1 2">
    <name type="scientific">Flavobacterium chungbukense</name>
    <dbReference type="NCBI Taxonomy" id="877464"/>
    <lineage>
        <taxon>Bacteria</taxon>
        <taxon>Pseudomonadati</taxon>
        <taxon>Bacteroidota</taxon>
        <taxon>Flavobacteriia</taxon>
        <taxon>Flavobacteriales</taxon>
        <taxon>Flavobacteriaceae</taxon>
        <taxon>Flavobacterium</taxon>
    </lineage>
</organism>
<dbReference type="Proteomes" id="UP001501333">
    <property type="component" value="Unassembled WGS sequence"/>
</dbReference>
<name>A0ABP7XP22_9FLAO</name>
<proteinExistence type="predicted"/>
<dbReference type="RefSeq" id="WP_229351553.1">
    <property type="nucleotide sequence ID" value="NZ_BAABAO010000003.1"/>
</dbReference>
<evidence type="ECO:0000313" key="2">
    <source>
        <dbReference type="Proteomes" id="UP001501333"/>
    </source>
</evidence>
<keyword evidence="2" id="KW-1185">Reference proteome</keyword>
<protein>
    <submittedName>
        <fullName evidence="1">Uncharacterized protein</fullName>
    </submittedName>
</protein>